<proteinExistence type="predicted"/>
<feature type="region of interest" description="Disordered" evidence="1">
    <location>
        <begin position="391"/>
        <end position="424"/>
    </location>
</feature>
<protein>
    <recommendedName>
        <fullName evidence="4">Mono(ADP-ribosyl)transferase</fullName>
    </recommendedName>
</protein>
<dbReference type="Gene3D" id="3.90.176.10">
    <property type="entry name" value="Toxin ADP-ribosyltransferase, Chain A, domain 1"/>
    <property type="match status" value="1"/>
</dbReference>
<feature type="region of interest" description="Disordered" evidence="1">
    <location>
        <begin position="1"/>
        <end position="251"/>
    </location>
</feature>
<evidence type="ECO:0000313" key="2">
    <source>
        <dbReference type="EMBL" id="CAK0790401.1"/>
    </source>
</evidence>
<feature type="compositionally biased region" description="Low complexity" evidence="1">
    <location>
        <begin position="190"/>
        <end position="199"/>
    </location>
</feature>
<keyword evidence="3" id="KW-1185">Reference proteome</keyword>
<comment type="caution">
    <text evidence="2">The sequence shown here is derived from an EMBL/GenBank/DDBJ whole genome shotgun (WGS) entry which is preliminary data.</text>
</comment>
<organism evidence="2 3">
    <name type="scientific">Prorocentrum cordatum</name>
    <dbReference type="NCBI Taxonomy" id="2364126"/>
    <lineage>
        <taxon>Eukaryota</taxon>
        <taxon>Sar</taxon>
        <taxon>Alveolata</taxon>
        <taxon>Dinophyceae</taxon>
        <taxon>Prorocentrales</taxon>
        <taxon>Prorocentraceae</taxon>
        <taxon>Prorocentrum</taxon>
    </lineage>
</organism>
<dbReference type="Proteomes" id="UP001189429">
    <property type="component" value="Unassembled WGS sequence"/>
</dbReference>
<feature type="compositionally biased region" description="Low complexity" evidence="1">
    <location>
        <begin position="225"/>
        <end position="251"/>
    </location>
</feature>
<feature type="compositionally biased region" description="Low complexity" evidence="1">
    <location>
        <begin position="100"/>
        <end position="114"/>
    </location>
</feature>
<feature type="compositionally biased region" description="Basic and acidic residues" evidence="1">
    <location>
        <begin position="1020"/>
        <end position="1034"/>
    </location>
</feature>
<feature type="compositionally biased region" description="Polar residues" evidence="1">
    <location>
        <begin position="413"/>
        <end position="422"/>
    </location>
</feature>
<feature type="compositionally biased region" description="Low complexity" evidence="1">
    <location>
        <begin position="395"/>
        <end position="412"/>
    </location>
</feature>
<feature type="compositionally biased region" description="Polar residues" evidence="1">
    <location>
        <begin position="778"/>
        <end position="787"/>
    </location>
</feature>
<feature type="compositionally biased region" description="Low complexity" evidence="1">
    <location>
        <begin position="58"/>
        <end position="68"/>
    </location>
</feature>
<dbReference type="EMBL" id="CAUYUJ010000414">
    <property type="protein sequence ID" value="CAK0790401.1"/>
    <property type="molecule type" value="Genomic_DNA"/>
</dbReference>
<gene>
    <name evidence="2" type="ORF">PCOR1329_LOCUS1684</name>
</gene>
<dbReference type="SUPFAM" id="SSF56399">
    <property type="entry name" value="ADP-ribosylation"/>
    <property type="match status" value="1"/>
</dbReference>
<evidence type="ECO:0000256" key="1">
    <source>
        <dbReference type="SAM" id="MobiDB-lite"/>
    </source>
</evidence>
<accession>A0ABN9PGR8</accession>
<name>A0ABN9PGR8_9DINO</name>
<feature type="region of interest" description="Disordered" evidence="1">
    <location>
        <begin position="489"/>
        <end position="516"/>
    </location>
</feature>
<feature type="region of interest" description="Disordered" evidence="1">
    <location>
        <begin position="983"/>
        <end position="1062"/>
    </location>
</feature>
<reference evidence="2" key="1">
    <citation type="submission" date="2023-10" db="EMBL/GenBank/DDBJ databases">
        <authorList>
            <person name="Chen Y."/>
            <person name="Shah S."/>
            <person name="Dougan E. K."/>
            <person name="Thang M."/>
            <person name="Chan C."/>
        </authorList>
    </citation>
    <scope>NUCLEOTIDE SEQUENCE [LARGE SCALE GENOMIC DNA]</scope>
</reference>
<evidence type="ECO:0000313" key="3">
    <source>
        <dbReference type="Proteomes" id="UP001189429"/>
    </source>
</evidence>
<sequence>MAPPSGGARRSAPEDRPVLPRQSAAGPKSATPAAGPRGAGQPAASRGTGAGFGPRSPPRAARPAPRMGTSTGCLLNQDDAEPRLDPPPAKPSSSAGLPSAARGTAATEAALAAGSGQRPAAGPHQRRQPVEPNTASQLGSAFRPPPRSSDRGGEAARATKAPVGKPDAPQSAARTSTTDLTADGFASRKPAGAGARAPRLSQSSGQPKGLGLRSPAGARPAGTHSPRPSQPSSRPSAGSQPSPKAAARLSSGQGAIAAAAAILPQPASGARAKRPLSPESEAKAESIHHNCAHDEDEWYIRVDDSDPQEAELARAASAAGRGIEDICLLKSAADLCAFLHDVQVPETSLVLVDTACRCYEAWAFLKDFADKGGGNLFPVKVAITTDCEAALGEGSQSMPPSRSPTSPTGPSQHSATASQLVQRTVDHERIPDELRVLQDRVPPGGAERGAVQPLDAESLRVVYEDSLGTASGEREGLHDELQAPAADRAALAVPSGPEAAQAGPPRRWAPSADAERFRDIVRAAGEERRMGTDGRPHGRGSFVGSWETAAEVADAGCPDWNFEAWLGSAPSAAVAAVAVALVPQELSWPGGSLAFITAVGRNGKEDREATSRAIAHQLDQNGISLKLASAIVERGVALVDSAAAAGEALNEKFAADGGFEFDFGTKADFFQGLEFRIGPPNPDVLKGMVYDHCENVDSKSEWKTGNYGITTTSRNEFLLVLQDVFDQLKGTSSLGATDEEVDEWEQHVKKPKEEVEKLKEPVHLGVGPPLQWPDETENTGTPRSTNRQDILRGLAKKNKELREVGEKPLLLAEAVALCLYSGPLFEKYNAVCRGGPLPECEREPSKVMRDRFQRLCGGSPGGSKEAAVNRYATTIHVLASALAKASKTSKACTVMRGTKGGRLPKQFWGKDDAGVKGGIEYGFMSTTTDREVAMQHASGQSAGTVLEIQTGMIDRGAELSWISQCPHEKEMRFPLPDQHASFGHIGRGQGPGGLLSPESQSHLLDYRGGNREGAQGGRRHVPEPSGRGEARDEAGGGEGNTAIRARRNPGSVRKGSPRHLRSTVWRFQCR</sequence>
<evidence type="ECO:0008006" key="4">
    <source>
        <dbReference type="Google" id="ProtNLM"/>
    </source>
</evidence>
<feature type="region of interest" description="Disordered" evidence="1">
    <location>
        <begin position="266"/>
        <end position="287"/>
    </location>
</feature>
<feature type="compositionally biased region" description="Low complexity" evidence="1">
    <location>
        <begin position="30"/>
        <end position="44"/>
    </location>
</feature>
<feature type="region of interest" description="Disordered" evidence="1">
    <location>
        <begin position="762"/>
        <end position="787"/>
    </location>
</feature>